<dbReference type="PANTHER" id="PTHR34222:SF99">
    <property type="entry name" value="PROTEIN, PUTATIVE-RELATED"/>
    <property type="match status" value="1"/>
</dbReference>
<feature type="region of interest" description="Disordered" evidence="1">
    <location>
        <begin position="19"/>
        <end position="47"/>
    </location>
</feature>
<comment type="caution">
    <text evidence="2">The sequence shown here is derived from an EMBL/GenBank/DDBJ whole genome shotgun (WGS) entry which is preliminary data.</text>
</comment>
<evidence type="ECO:0000256" key="1">
    <source>
        <dbReference type="SAM" id="MobiDB-lite"/>
    </source>
</evidence>
<feature type="non-terminal residue" evidence="2">
    <location>
        <position position="157"/>
    </location>
</feature>
<reference evidence="2" key="1">
    <citation type="journal article" date="2019" name="Sci. Rep.">
        <title>Draft genome of Tanacetum cinerariifolium, the natural source of mosquito coil.</title>
        <authorList>
            <person name="Yamashiro T."/>
            <person name="Shiraishi A."/>
            <person name="Satake H."/>
            <person name="Nakayama K."/>
        </authorList>
    </citation>
    <scope>NUCLEOTIDE SEQUENCE</scope>
</reference>
<dbReference type="AlphaFoldDB" id="A0A699KM52"/>
<feature type="compositionally biased region" description="Low complexity" evidence="1">
    <location>
        <begin position="22"/>
        <end position="32"/>
    </location>
</feature>
<name>A0A699KM52_TANCI</name>
<accession>A0A699KM52</accession>
<sequence>MAFSFSGFVTKPQVSSFVDKSNSWNNNGNKNFDNNKRVGNSTNNRGPNPNLHCTNCGKVGHTVDRYFDIIGYPPGYNKNTGPKSNGPRTFNANSVPLSSKKGFSLSFTNEQMIKLMNLINEAPSGNVQANMAGHPNRTLAKIKYVGNLKLSDKIVLF</sequence>
<dbReference type="PANTHER" id="PTHR34222">
    <property type="entry name" value="GAG_PRE-INTEGRS DOMAIN-CONTAINING PROTEIN"/>
    <property type="match status" value="1"/>
</dbReference>
<gene>
    <name evidence="2" type="ORF">Tci_668795</name>
</gene>
<organism evidence="2">
    <name type="scientific">Tanacetum cinerariifolium</name>
    <name type="common">Dalmatian daisy</name>
    <name type="synonym">Chrysanthemum cinerariifolium</name>
    <dbReference type="NCBI Taxonomy" id="118510"/>
    <lineage>
        <taxon>Eukaryota</taxon>
        <taxon>Viridiplantae</taxon>
        <taxon>Streptophyta</taxon>
        <taxon>Embryophyta</taxon>
        <taxon>Tracheophyta</taxon>
        <taxon>Spermatophyta</taxon>
        <taxon>Magnoliopsida</taxon>
        <taxon>eudicotyledons</taxon>
        <taxon>Gunneridae</taxon>
        <taxon>Pentapetalae</taxon>
        <taxon>asterids</taxon>
        <taxon>campanulids</taxon>
        <taxon>Asterales</taxon>
        <taxon>Asteraceae</taxon>
        <taxon>Asteroideae</taxon>
        <taxon>Anthemideae</taxon>
        <taxon>Anthemidinae</taxon>
        <taxon>Tanacetum</taxon>
    </lineage>
</organism>
<feature type="compositionally biased region" description="Polar residues" evidence="1">
    <location>
        <begin position="37"/>
        <end position="47"/>
    </location>
</feature>
<proteinExistence type="predicted"/>
<dbReference type="EMBL" id="BKCJ010524123">
    <property type="protein sequence ID" value="GFA96823.1"/>
    <property type="molecule type" value="Genomic_DNA"/>
</dbReference>
<evidence type="ECO:0000313" key="2">
    <source>
        <dbReference type="EMBL" id="GFA96823.1"/>
    </source>
</evidence>
<protein>
    <submittedName>
        <fullName evidence="2">Uncharacterized protein</fullName>
    </submittedName>
</protein>